<comment type="caution">
    <text evidence="1">The sequence shown here is derived from an EMBL/GenBank/DDBJ whole genome shotgun (WGS) entry which is preliminary data.</text>
</comment>
<sequence length="94" mass="10444">MISGYTGVEILYITETWATAESVNNFVIETFQPNINIVLCSEFNVDSYNHNIDNEALLNALSEFDLHPHGGWPTRIGCSSISTTKFSPTSMIDV</sequence>
<evidence type="ECO:0000313" key="1">
    <source>
        <dbReference type="EMBL" id="CAH1969928.1"/>
    </source>
</evidence>
<reference evidence="1" key="1">
    <citation type="submission" date="2022-03" db="EMBL/GenBank/DDBJ databases">
        <authorList>
            <person name="Sayadi A."/>
        </authorList>
    </citation>
    <scope>NUCLEOTIDE SEQUENCE</scope>
</reference>
<proteinExistence type="predicted"/>
<evidence type="ECO:0000313" key="2">
    <source>
        <dbReference type="Proteomes" id="UP001152888"/>
    </source>
</evidence>
<accession>A0A9P0KAQ9</accession>
<gene>
    <name evidence="1" type="ORF">ACAOBT_LOCUS8636</name>
</gene>
<name>A0A9P0KAQ9_ACAOB</name>
<dbReference type="Proteomes" id="UP001152888">
    <property type="component" value="Unassembled WGS sequence"/>
</dbReference>
<dbReference type="EMBL" id="CAKOFQ010006767">
    <property type="protein sequence ID" value="CAH1969928.1"/>
    <property type="molecule type" value="Genomic_DNA"/>
</dbReference>
<organism evidence="1 2">
    <name type="scientific">Acanthoscelides obtectus</name>
    <name type="common">Bean weevil</name>
    <name type="synonym">Bruchus obtectus</name>
    <dbReference type="NCBI Taxonomy" id="200917"/>
    <lineage>
        <taxon>Eukaryota</taxon>
        <taxon>Metazoa</taxon>
        <taxon>Ecdysozoa</taxon>
        <taxon>Arthropoda</taxon>
        <taxon>Hexapoda</taxon>
        <taxon>Insecta</taxon>
        <taxon>Pterygota</taxon>
        <taxon>Neoptera</taxon>
        <taxon>Endopterygota</taxon>
        <taxon>Coleoptera</taxon>
        <taxon>Polyphaga</taxon>
        <taxon>Cucujiformia</taxon>
        <taxon>Chrysomeloidea</taxon>
        <taxon>Chrysomelidae</taxon>
        <taxon>Bruchinae</taxon>
        <taxon>Bruchini</taxon>
        <taxon>Acanthoscelides</taxon>
    </lineage>
</organism>
<dbReference type="AlphaFoldDB" id="A0A9P0KAQ9"/>
<keyword evidence="2" id="KW-1185">Reference proteome</keyword>
<protein>
    <submittedName>
        <fullName evidence="1">Uncharacterized protein</fullName>
    </submittedName>
</protein>